<evidence type="ECO:0000256" key="1">
    <source>
        <dbReference type="SAM" id="SignalP"/>
    </source>
</evidence>
<accession>A0A2G9H0K5</accession>
<evidence type="ECO:0000313" key="3">
    <source>
        <dbReference type="Proteomes" id="UP000231279"/>
    </source>
</evidence>
<protein>
    <recommendedName>
        <fullName evidence="4">Transmembrane protein</fullName>
    </recommendedName>
</protein>
<evidence type="ECO:0000313" key="2">
    <source>
        <dbReference type="EMBL" id="PIN11058.1"/>
    </source>
</evidence>
<organism evidence="2 3">
    <name type="scientific">Handroanthus impetiginosus</name>
    <dbReference type="NCBI Taxonomy" id="429701"/>
    <lineage>
        <taxon>Eukaryota</taxon>
        <taxon>Viridiplantae</taxon>
        <taxon>Streptophyta</taxon>
        <taxon>Embryophyta</taxon>
        <taxon>Tracheophyta</taxon>
        <taxon>Spermatophyta</taxon>
        <taxon>Magnoliopsida</taxon>
        <taxon>eudicotyledons</taxon>
        <taxon>Gunneridae</taxon>
        <taxon>Pentapetalae</taxon>
        <taxon>asterids</taxon>
        <taxon>lamiids</taxon>
        <taxon>Lamiales</taxon>
        <taxon>Bignoniaceae</taxon>
        <taxon>Crescentiina</taxon>
        <taxon>Tabebuia alliance</taxon>
        <taxon>Handroanthus</taxon>
    </lineage>
</organism>
<keyword evidence="3" id="KW-1185">Reference proteome</keyword>
<dbReference type="AlphaFoldDB" id="A0A2G9H0K5"/>
<proteinExistence type="predicted"/>
<comment type="caution">
    <text evidence="2">The sequence shown here is derived from an EMBL/GenBank/DDBJ whole genome shotgun (WGS) entry which is preliminary data.</text>
</comment>
<feature type="signal peptide" evidence="1">
    <location>
        <begin position="1"/>
        <end position="25"/>
    </location>
</feature>
<reference evidence="3" key="1">
    <citation type="journal article" date="2018" name="Gigascience">
        <title>Genome assembly of the Pink Ipe (Handroanthus impetiginosus, Bignoniaceae), a highly valued, ecologically keystone Neotropical timber forest tree.</title>
        <authorList>
            <person name="Silva-Junior O.B."/>
            <person name="Grattapaglia D."/>
            <person name="Novaes E."/>
            <person name="Collevatti R.G."/>
        </authorList>
    </citation>
    <scope>NUCLEOTIDE SEQUENCE [LARGE SCALE GENOMIC DNA]</scope>
    <source>
        <strain evidence="3">cv. UFG-1</strain>
    </source>
</reference>
<name>A0A2G9H0K5_9LAMI</name>
<sequence length="90" mass="9946">MSRLPFFMAIVIIALLILFLGDCSASRPLAPKQEDYTMFKPKIMKGFGGTGVEDCLPKGRRHSSAPSRYINYQPLGSTICSSIDHQAKKP</sequence>
<dbReference type="PANTHER" id="PTHR36619">
    <property type="entry name" value="OS04G0208900 PROTEIN"/>
    <property type="match status" value="1"/>
</dbReference>
<dbReference type="EMBL" id="NKXS01003043">
    <property type="protein sequence ID" value="PIN11058.1"/>
    <property type="molecule type" value="Genomic_DNA"/>
</dbReference>
<keyword evidence="1" id="KW-0732">Signal</keyword>
<dbReference type="Proteomes" id="UP000231279">
    <property type="component" value="Unassembled WGS sequence"/>
</dbReference>
<gene>
    <name evidence="2" type="ORF">CDL12_16338</name>
</gene>
<feature type="chain" id="PRO_5013668204" description="Transmembrane protein" evidence="1">
    <location>
        <begin position="26"/>
        <end position="90"/>
    </location>
</feature>
<dbReference type="PANTHER" id="PTHR36619:SF3">
    <property type="entry name" value="TRANSMEMBRANE PROTEIN"/>
    <property type="match status" value="1"/>
</dbReference>
<evidence type="ECO:0008006" key="4">
    <source>
        <dbReference type="Google" id="ProtNLM"/>
    </source>
</evidence>
<dbReference type="OrthoDB" id="1052227at2759"/>